<reference evidence="2" key="1">
    <citation type="submission" date="2025-08" db="UniProtKB">
        <authorList>
            <consortium name="RefSeq"/>
        </authorList>
    </citation>
    <scope>IDENTIFICATION</scope>
</reference>
<accession>A0A6J2P8M5</accession>
<name>A0A6J2P8M5_COTGO</name>
<dbReference type="KEGG" id="cgob:115003915"/>
<evidence type="ECO:0000313" key="2">
    <source>
        <dbReference type="RefSeq" id="XP_029281714.1"/>
    </source>
</evidence>
<organism evidence="1 2">
    <name type="scientific">Cottoperca gobio</name>
    <name type="common">Frogmouth</name>
    <name type="synonym">Aphritis gobio</name>
    <dbReference type="NCBI Taxonomy" id="56716"/>
    <lineage>
        <taxon>Eukaryota</taxon>
        <taxon>Metazoa</taxon>
        <taxon>Chordata</taxon>
        <taxon>Craniata</taxon>
        <taxon>Vertebrata</taxon>
        <taxon>Euteleostomi</taxon>
        <taxon>Actinopterygii</taxon>
        <taxon>Neopterygii</taxon>
        <taxon>Teleostei</taxon>
        <taxon>Neoteleostei</taxon>
        <taxon>Acanthomorphata</taxon>
        <taxon>Eupercaria</taxon>
        <taxon>Perciformes</taxon>
        <taxon>Notothenioidei</taxon>
        <taxon>Bovichtidae</taxon>
        <taxon>Cottoperca</taxon>
    </lineage>
</organism>
<dbReference type="Proteomes" id="UP000504630">
    <property type="component" value="Chromosome 24"/>
</dbReference>
<proteinExistence type="predicted"/>
<dbReference type="GeneID" id="115003915"/>
<gene>
    <name evidence="2" type="primary">LOC115003915</name>
</gene>
<dbReference type="InParanoid" id="A0A6J2P8M5"/>
<protein>
    <submittedName>
        <fullName evidence="2">Uncharacterized protein LOC115003915</fullName>
    </submittedName>
</protein>
<dbReference type="OrthoDB" id="8541140at2759"/>
<sequence length="250" mass="28961">MSYLSFLCARLLDLQDETRAAQVTQAYWRRKCSLKKDVQLYKLLFHHHCAPCQLKVMLAEHNMFLQEANNEVERQLCDTRALVESASVGETTPPLRHWTRDDIQVTRIERLFPLSNTLEAEPPFIGAALVFVLLGNLYKRNDRLSISMLQGPKCPGIRKVHVTLEVLPRAGHQGCIPSLHFLTRTREFISRAGKDVKTCLETDFMFFESRVFANVKFRDINKSKRITWRSTLKIKPCPWTPELFGRGHLH</sequence>
<keyword evidence="1" id="KW-1185">Reference proteome</keyword>
<dbReference type="RefSeq" id="XP_029281714.1">
    <property type="nucleotide sequence ID" value="XM_029425854.1"/>
</dbReference>
<dbReference type="AlphaFoldDB" id="A0A6J2P8M5"/>
<evidence type="ECO:0000313" key="1">
    <source>
        <dbReference type="Proteomes" id="UP000504630"/>
    </source>
</evidence>